<evidence type="ECO:0000259" key="17">
    <source>
        <dbReference type="PROSITE" id="PS51975"/>
    </source>
</evidence>
<feature type="binding site" evidence="14 15">
    <location>
        <position position="81"/>
    </location>
    <ligand>
        <name>a divalent metal cation</name>
        <dbReference type="ChEBI" id="CHEBI:60240"/>
    </ligand>
</feature>
<dbReference type="HAMAP" id="MF_00052_B">
    <property type="entry name" value="RNase_HII_B"/>
    <property type="match status" value="1"/>
</dbReference>
<dbReference type="GO" id="GO:0030145">
    <property type="term" value="F:manganese ion binding"/>
    <property type="evidence" value="ECO:0007669"/>
    <property type="project" value="UniProtKB-UniRule"/>
</dbReference>
<evidence type="ECO:0000256" key="1">
    <source>
        <dbReference type="ARBA" id="ARBA00000077"/>
    </source>
</evidence>
<dbReference type="GO" id="GO:0003723">
    <property type="term" value="F:RNA binding"/>
    <property type="evidence" value="ECO:0007669"/>
    <property type="project" value="UniProtKB-UniRule"/>
</dbReference>
<comment type="caution">
    <text evidence="18">The sequence shown here is derived from an EMBL/GenBank/DDBJ whole genome shotgun (WGS) entry which is preliminary data.</text>
</comment>
<dbReference type="GO" id="GO:0005737">
    <property type="term" value="C:cytoplasm"/>
    <property type="evidence" value="ECO:0007669"/>
    <property type="project" value="UniProtKB-SubCell"/>
</dbReference>
<comment type="similarity">
    <text evidence="5 14 16">Belongs to the RNase HII family.</text>
</comment>
<dbReference type="FunFam" id="3.30.420.10:FF:000006">
    <property type="entry name" value="Ribonuclease HII"/>
    <property type="match status" value="1"/>
</dbReference>
<feature type="domain" description="RNase H type-2" evidence="17">
    <location>
        <begin position="74"/>
        <end position="262"/>
    </location>
</feature>
<keyword evidence="9 14" id="KW-0540">Nuclease</keyword>
<proteinExistence type="inferred from homology"/>
<dbReference type="InterPro" id="IPR012337">
    <property type="entry name" value="RNaseH-like_sf"/>
</dbReference>
<dbReference type="Proteomes" id="UP000220106">
    <property type="component" value="Unassembled WGS sequence"/>
</dbReference>
<evidence type="ECO:0000313" key="19">
    <source>
        <dbReference type="Proteomes" id="UP000220106"/>
    </source>
</evidence>
<keyword evidence="12 14" id="KW-0378">Hydrolase</keyword>
<organism evidence="18 19">
    <name type="scientific">Peribacillus butanolivorans</name>
    <dbReference type="NCBI Taxonomy" id="421767"/>
    <lineage>
        <taxon>Bacteria</taxon>
        <taxon>Bacillati</taxon>
        <taxon>Bacillota</taxon>
        <taxon>Bacilli</taxon>
        <taxon>Bacillales</taxon>
        <taxon>Bacillaceae</taxon>
        <taxon>Peribacillus</taxon>
    </lineage>
</organism>
<name>A0AAX0S4H5_9BACI</name>
<evidence type="ECO:0000256" key="12">
    <source>
        <dbReference type="ARBA" id="ARBA00022801"/>
    </source>
</evidence>
<evidence type="ECO:0000256" key="8">
    <source>
        <dbReference type="ARBA" id="ARBA00022490"/>
    </source>
</evidence>
<comment type="cofactor">
    <cofactor evidence="14 15">
        <name>Mn(2+)</name>
        <dbReference type="ChEBI" id="CHEBI:29035"/>
    </cofactor>
    <cofactor evidence="14 15">
        <name>Mg(2+)</name>
        <dbReference type="ChEBI" id="CHEBI:18420"/>
    </cofactor>
    <text evidence="14 15">Manganese or magnesium. Binds 1 divalent metal ion per monomer in the absence of substrate. May bind a second metal ion after substrate binding.</text>
</comment>
<dbReference type="GO" id="GO:0043137">
    <property type="term" value="P:DNA replication, removal of RNA primer"/>
    <property type="evidence" value="ECO:0007669"/>
    <property type="project" value="TreeGrafter"/>
</dbReference>
<evidence type="ECO:0000256" key="4">
    <source>
        <dbReference type="ARBA" id="ARBA00004496"/>
    </source>
</evidence>
<dbReference type="EMBL" id="NUEQ01000013">
    <property type="protein sequence ID" value="PEJ35088.1"/>
    <property type="molecule type" value="Genomic_DNA"/>
</dbReference>
<evidence type="ECO:0000256" key="6">
    <source>
        <dbReference type="ARBA" id="ARBA00012180"/>
    </source>
</evidence>
<feature type="binding site" evidence="14 15">
    <location>
        <position position="172"/>
    </location>
    <ligand>
        <name>a divalent metal cation</name>
        <dbReference type="ChEBI" id="CHEBI:60240"/>
    </ligand>
</feature>
<dbReference type="InterPro" id="IPR036397">
    <property type="entry name" value="RNaseH_sf"/>
</dbReference>
<comment type="cofactor">
    <cofactor evidence="2">
        <name>Mg(2+)</name>
        <dbReference type="ChEBI" id="CHEBI:18420"/>
    </cofactor>
</comment>
<dbReference type="NCBIfam" id="NF000595">
    <property type="entry name" value="PRK00015.1-3"/>
    <property type="match status" value="1"/>
</dbReference>
<evidence type="ECO:0000256" key="16">
    <source>
        <dbReference type="RuleBase" id="RU003515"/>
    </source>
</evidence>
<protein>
    <recommendedName>
        <fullName evidence="7 14">Ribonuclease HII</fullName>
        <shortName evidence="14">RNase HII</shortName>
        <ecNumber evidence="6 14">3.1.26.4</ecNumber>
    </recommendedName>
</protein>
<evidence type="ECO:0000256" key="11">
    <source>
        <dbReference type="ARBA" id="ARBA00022759"/>
    </source>
</evidence>
<evidence type="ECO:0000256" key="2">
    <source>
        <dbReference type="ARBA" id="ARBA00001946"/>
    </source>
</evidence>
<keyword evidence="13 14" id="KW-0464">Manganese</keyword>
<keyword evidence="11 14" id="KW-0255">Endonuclease</keyword>
<accession>A0AAX0S4H5</accession>
<dbReference type="Gene3D" id="3.30.420.10">
    <property type="entry name" value="Ribonuclease H-like superfamily/Ribonuclease H"/>
    <property type="match status" value="1"/>
</dbReference>
<evidence type="ECO:0000256" key="14">
    <source>
        <dbReference type="HAMAP-Rule" id="MF_00052"/>
    </source>
</evidence>
<comment type="subcellular location">
    <subcellularLocation>
        <location evidence="4 14">Cytoplasm</location>
    </subcellularLocation>
</comment>
<evidence type="ECO:0000256" key="10">
    <source>
        <dbReference type="ARBA" id="ARBA00022723"/>
    </source>
</evidence>
<dbReference type="AlphaFoldDB" id="A0AAX0S4H5"/>
<comment type="function">
    <text evidence="3 14 16">Endonuclease that specifically degrades the RNA of RNA-DNA hybrids.</text>
</comment>
<evidence type="ECO:0000256" key="7">
    <source>
        <dbReference type="ARBA" id="ARBA00019179"/>
    </source>
</evidence>
<dbReference type="PANTHER" id="PTHR10954">
    <property type="entry name" value="RIBONUCLEASE H2 SUBUNIT A"/>
    <property type="match status" value="1"/>
</dbReference>
<evidence type="ECO:0000256" key="3">
    <source>
        <dbReference type="ARBA" id="ARBA00004065"/>
    </source>
</evidence>
<dbReference type="PANTHER" id="PTHR10954:SF18">
    <property type="entry name" value="RIBONUCLEASE HII"/>
    <property type="match status" value="1"/>
</dbReference>
<dbReference type="PROSITE" id="PS51975">
    <property type="entry name" value="RNASE_H_2"/>
    <property type="match status" value="1"/>
</dbReference>
<feature type="binding site" evidence="14 15">
    <location>
        <position position="80"/>
    </location>
    <ligand>
        <name>a divalent metal cation</name>
        <dbReference type="ChEBI" id="CHEBI:60240"/>
    </ligand>
</feature>
<sequence>MMKTAMSIKEISSKLKTVSEPEDSFLKECQEDGRKGVTDLVSKWQRAYEKELQVKNNFMKMTEFERELRKQGFSVLAGIDEVGRGPLAGPVVTSAVILPESFYLPGLNDSKKIPESKRELFYETILKEAVSIGVGIVHSEEIDEINIYQATKKAMIAAVNNLSELPDHLLIDAMELEVPIPQLSLIKGDARSISISAASIIAKVTRDRMMKGYGEAYPEYGFEKHMGYGTKQHLEALDNHGLTPWHRRSFAPVKEIAARTND</sequence>
<reference evidence="18 19" key="1">
    <citation type="submission" date="2017-09" db="EMBL/GenBank/DDBJ databases">
        <title>Large-scale bioinformatics analysis of Bacillus genomes uncovers conserved roles of natural products in bacterial physiology.</title>
        <authorList>
            <consortium name="Agbiome Team Llc"/>
            <person name="Bleich R.M."/>
            <person name="Kirk G.J."/>
            <person name="Santa Maria K.C."/>
            <person name="Allen S.E."/>
            <person name="Farag S."/>
            <person name="Shank E.A."/>
            <person name="Bowers A."/>
        </authorList>
    </citation>
    <scope>NUCLEOTIDE SEQUENCE [LARGE SCALE GENOMIC DNA]</scope>
    <source>
        <strain evidence="18 19">AFS003229</strain>
    </source>
</reference>
<dbReference type="InterPro" id="IPR024567">
    <property type="entry name" value="RNase_HII/HIII_dom"/>
</dbReference>
<dbReference type="GO" id="GO:0004523">
    <property type="term" value="F:RNA-DNA hybrid ribonuclease activity"/>
    <property type="evidence" value="ECO:0007669"/>
    <property type="project" value="UniProtKB-UniRule"/>
</dbReference>
<dbReference type="SUPFAM" id="SSF53098">
    <property type="entry name" value="Ribonuclease H-like"/>
    <property type="match status" value="1"/>
</dbReference>
<comment type="catalytic activity">
    <reaction evidence="1 14 15 16">
        <text>Endonucleolytic cleavage to 5'-phosphomonoester.</text>
        <dbReference type="EC" id="3.1.26.4"/>
    </reaction>
</comment>
<dbReference type="InterPro" id="IPR022898">
    <property type="entry name" value="RNase_HII"/>
</dbReference>
<evidence type="ECO:0000256" key="13">
    <source>
        <dbReference type="ARBA" id="ARBA00023211"/>
    </source>
</evidence>
<dbReference type="GO" id="GO:0032299">
    <property type="term" value="C:ribonuclease H2 complex"/>
    <property type="evidence" value="ECO:0007669"/>
    <property type="project" value="TreeGrafter"/>
</dbReference>
<keyword evidence="8 14" id="KW-0963">Cytoplasm</keyword>
<keyword evidence="10 14" id="KW-0479">Metal-binding</keyword>
<dbReference type="CDD" id="cd07182">
    <property type="entry name" value="RNase_HII_bacteria_HII_like"/>
    <property type="match status" value="1"/>
</dbReference>
<dbReference type="GO" id="GO:0006298">
    <property type="term" value="P:mismatch repair"/>
    <property type="evidence" value="ECO:0007669"/>
    <property type="project" value="TreeGrafter"/>
</dbReference>
<dbReference type="InterPro" id="IPR001352">
    <property type="entry name" value="RNase_HII/HIII"/>
</dbReference>
<evidence type="ECO:0000256" key="9">
    <source>
        <dbReference type="ARBA" id="ARBA00022722"/>
    </source>
</evidence>
<evidence type="ECO:0000313" key="18">
    <source>
        <dbReference type="EMBL" id="PEJ35088.1"/>
    </source>
</evidence>
<dbReference type="Pfam" id="PF01351">
    <property type="entry name" value="RNase_HII"/>
    <property type="match status" value="1"/>
</dbReference>
<evidence type="ECO:0000256" key="15">
    <source>
        <dbReference type="PROSITE-ProRule" id="PRU01319"/>
    </source>
</evidence>
<gene>
    <name evidence="14" type="primary">rnhB</name>
    <name evidence="18" type="ORF">CN689_07160</name>
</gene>
<dbReference type="NCBIfam" id="NF000594">
    <property type="entry name" value="PRK00015.1-1"/>
    <property type="match status" value="1"/>
</dbReference>
<dbReference type="EC" id="3.1.26.4" evidence="6 14"/>
<evidence type="ECO:0000256" key="5">
    <source>
        <dbReference type="ARBA" id="ARBA00007383"/>
    </source>
</evidence>